<organism evidence="1 2">
    <name type="scientific">Rhodopirellula bahusiensis</name>
    <dbReference type="NCBI Taxonomy" id="2014065"/>
    <lineage>
        <taxon>Bacteria</taxon>
        <taxon>Pseudomonadati</taxon>
        <taxon>Planctomycetota</taxon>
        <taxon>Planctomycetia</taxon>
        <taxon>Pirellulales</taxon>
        <taxon>Pirellulaceae</taxon>
        <taxon>Rhodopirellula</taxon>
    </lineage>
</organism>
<dbReference type="EMBL" id="NIZW01000019">
    <property type="protein sequence ID" value="PHQ33179.1"/>
    <property type="molecule type" value="Genomic_DNA"/>
</dbReference>
<sequence length="66" mass="7484">MLHAFVGLNATFYEVVTAGSIEPEEGLRQLATTSQTLQASEHFICGHFIKANEAFSKYNYKTIRFR</sequence>
<protein>
    <submittedName>
        <fullName evidence="1">Uncharacterized protein</fullName>
    </submittedName>
</protein>
<reference evidence="1 2" key="1">
    <citation type="submission" date="2017-06" db="EMBL/GenBank/DDBJ databases">
        <title>Description of Rhodopirellula bahusiensis sp. nov.</title>
        <authorList>
            <person name="Kizina J."/>
            <person name="Harder J."/>
        </authorList>
    </citation>
    <scope>NUCLEOTIDE SEQUENCE [LARGE SCALE GENOMIC DNA]</scope>
    <source>
        <strain evidence="1 2">SWK21</strain>
    </source>
</reference>
<evidence type="ECO:0000313" key="2">
    <source>
        <dbReference type="Proteomes" id="UP000225740"/>
    </source>
</evidence>
<keyword evidence="2" id="KW-1185">Reference proteome</keyword>
<accession>A0A2G1W3D1</accession>
<dbReference type="Proteomes" id="UP000225740">
    <property type="component" value="Unassembled WGS sequence"/>
</dbReference>
<comment type="caution">
    <text evidence="1">The sequence shown here is derived from an EMBL/GenBank/DDBJ whole genome shotgun (WGS) entry which is preliminary data.</text>
</comment>
<gene>
    <name evidence="1" type="ORF">CEE69_22220</name>
</gene>
<dbReference type="AlphaFoldDB" id="A0A2G1W3D1"/>
<proteinExistence type="predicted"/>
<name>A0A2G1W3D1_9BACT</name>
<evidence type="ECO:0000313" key="1">
    <source>
        <dbReference type="EMBL" id="PHQ33179.1"/>
    </source>
</evidence>